<proteinExistence type="predicted"/>
<accession>A0A2M7YL22</accession>
<dbReference type="Proteomes" id="UP000230941">
    <property type="component" value="Unassembled WGS sequence"/>
</dbReference>
<evidence type="ECO:0000313" key="1">
    <source>
        <dbReference type="EMBL" id="PJA63661.1"/>
    </source>
</evidence>
<name>A0A2M7YL22_9BACT</name>
<sequence length="67" mass="7828">MSEYLCPECDGTQMEFLKVSAAGVHFFCYYCHRQVVVENIRPEYLPNRILTLKRDYPARKEVEVAVA</sequence>
<dbReference type="AlphaFoldDB" id="A0A2M7YL22"/>
<gene>
    <name evidence="1" type="ORF">CO160_02450</name>
</gene>
<reference evidence="2" key="1">
    <citation type="submission" date="2017-09" db="EMBL/GenBank/DDBJ databases">
        <title>Depth-based differentiation of microbial function through sediment-hosted aquifers and enrichment of novel symbionts in the deep terrestrial subsurface.</title>
        <authorList>
            <person name="Probst A.J."/>
            <person name="Ladd B."/>
            <person name="Jarett J.K."/>
            <person name="Geller-Mcgrath D.E."/>
            <person name="Sieber C.M.K."/>
            <person name="Emerson J.B."/>
            <person name="Anantharaman K."/>
            <person name="Thomas B.C."/>
            <person name="Malmstrom R."/>
            <person name="Stieglmeier M."/>
            <person name="Klingl A."/>
            <person name="Woyke T."/>
            <person name="Ryan C.M."/>
            <person name="Banfield J.F."/>
        </authorList>
    </citation>
    <scope>NUCLEOTIDE SEQUENCE [LARGE SCALE GENOMIC DNA]</scope>
</reference>
<evidence type="ECO:0000313" key="2">
    <source>
        <dbReference type="Proteomes" id="UP000230941"/>
    </source>
</evidence>
<protein>
    <submittedName>
        <fullName evidence="1">Uncharacterized protein</fullName>
    </submittedName>
</protein>
<dbReference type="EMBL" id="PFWG01000056">
    <property type="protein sequence ID" value="PJA63661.1"/>
    <property type="molecule type" value="Genomic_DNA"/>
</dbReference>
<organism evidence="1 2">
    <name type="scientific">Candidatus Portnoybacteria bacterium CG_4_9_14_3_um_filter_43_11</name>
    <dbReference type="NCBI Taxonomy" id="1974805"/>
    <lineage>
        <taxon>Bacteria</taxon>
        <taxon>Candidatus Portnoyibacteriota</taxon>
    </lineage>
</organism>
<comment type="caution">
    <text evidence="1">The sequence shown here is derived from an EMBL/GenBank/DDBJ whole genome shotgun (WGS) entry which is preliminary data.</text>
</comment>